<evidence type="ECO:0000313" key="7">
    <source>
        <dbReference type="Proteomes" id="UP000035900"/>
    </source>
</evidence>
<comment type="subcellular location">
    <subcellularLocation>
        <location evidence="3">Secreted</location>
    </subcellularLocation>
</comment>
<dbReference type="InterPro" id="IPR045032">
    <property type="entry name" value="PEL"/>
</dbReference>
<dbReference type="PANTHER" id="PTHR31683:SF18">
    <property type="entry name" value="PECTATE LYASE 21-RELATED"/>
    <property type="match status" value="1"/>
</dbReference>
<dbReference type="InterPro" id="IPR012334">
    <property type="entry name" value="Pectin_lyas_fold"/>
</dbReference>
<reference evidence="6 7" key="1">
    <citation type="journal article" date="2004" name="Int. J. Syst. Evol. Microbiol.">
        <title>Kaistella koreensis gen. nov., sp. nov., a novel member of the Chryseobacterium-Bergeyella-Riemerella branch.</title>
        <authorList>
            <person name="Kim M.K."/>
            <person name="Im W.T."/>
            <person name="Shin Y.K."/>
            <person name="Lim J.H."/>
            <person name="Kim S.H."/>
            <person name="Lee B.C."/>
            <person name="Park M.Y."/>
            <person name="Lee K.Y."/>
            <person name="Lee S.T."/>
        </authorList>
    </citation>
    <scope>NUCLEOTIDE SEQUENCE [LARGE SCALE GENOMIC DNA]</scope>
    <source>
        <strain evidence="6 7">CCUG 49689</strain>
    </source>
</reference>
<dbReference type="PANTHER" id="PTHR31683">
    <property type="entry name" value="PECTATE LYASE 18-RELATED"/>
    <property type="match status" value="1"/>
</dbReference>
<organism evidence="6 7">
    <name type="scientific">Chryseobacterium koreense CCUG 49689</name>
    <dbReference type="NCBI Taxonomy" id="1304281"/>
    <lineage>
        <taxon>Bacteria</taxon>
        <taxon>Pseudomonadati</taxon>
        <taxon>Bacteroidota</taxon>
        <taxon>Flavobacteriia</taxon>
        <taxon>Flavobacteriales</taxon>
        <taxon>Weeksellaceae</taxon>
        <taxon>Chryseobacterium group</taxon>
        <taxon>Chryseobacterium</taxon>
    </lineage>
</organism>
<dbReference type="Pfam" id="PF00544">
    <property type="entry name" value="Pectate_lyase_4"/>
    <property type="match status" value="1"/>
</dbReference>
<accession>A0A0J7IY19</accession>
<dbReference type="InterPro" id="IPR002022">
    <property type="entry name" value="Pec_lyase"/>
</dbReference>
<sequence length="834" mass="89781">MTKFLSILSLMFAFLTISGQNVNITQQSGSLETAYVKWDPVTGAERYNVYYSGMGITDRKIDDPLIRSYGSYFRADVLGLAAGNYTIKVAAVVGGVEGPATVSGPITVLPHDRTGFAHQGGRIPGAYNMDGTLKSNAVVIYITQNTKNTVSLNVTGATANPCVGLQTILDGFKKGKDSRPLAVRLVGNITDLNYMLNGDIVIENNNLATSSITFEGVGSDAYANGWGIRIKNASNVEVRNLGFMLTDAAEGDNVGLQQGNDHVWVHNNDMFYGMPGGDADQVKGDGALDVKKSTWVTLSYNHFWDSGKANLLGLSEGTAAGLFVTYHHNWYDHSDSRHPRVRYYSAHIYNNYFDGNSKYGSGSTMASSLFLEGNYFRNSKYPMLISMQGTDIFGGGGGTFSSEDGGMIKAFNNTMSGQTRFVAYDATNFPVEFDAYVANSRDEVISNTIKSKKGGNTYNNFDTDAAHYIKNLVVDDPETAKTKVMQFAGRVDGGDMKWVFNNAVDDTSYDLNTGLKTMLLNYQSSMIYVQGETPVIVSSQTLTIPNNNDQTVQPGTPIENMVFTWGGTATDVTLTGVPAAGIIATKDMIAKTVTISGTPTADVSFTVTTVGTEGTPVSGSGDITIGAISDQNIFIHNFTTDGKVDPDNYYSISGNMNSTDGSTTYDGLTLTKRLKMETATDIHHTTTKTSTLTLVFDPTFAGKIKVNGITYTVPAAGNGVISIPNIPVGLTTITKGDVANLYYVKTVYDTTNLATGNISKDIDLAIYPNPATHTVFLKSDSEIQNISIFSWSGNLVKNVNGNAKSVDVSNLTSGTYIMKMVTNSGVITRKLIKK</sequence>
<dbReference type="RefSeq" id="WP_048499844.1">
    <property type="nucleotide sequence ID" value="NZ_LFNG01000012.1"/>
</dbReference>
<dbReference type="InterPro" id="IPR011050">
    <property type="entry name" value="Pectin_lyase_fold/virulence"/>
</dbReference>
<dbReference type="GO" id="GO:0030570">
    <property type="term" value="F:pectate lyase activity"/>
    <property type="evidence" value="ECO:0007669"/>
    <property type="project" value="InterPro"/>
</dbReference>
<evidence type="ECO:0000256" key="2">
    <source>
        <dbReference type="ARBA" id="ARBA00023239"/>
    </source>
</evidence>
<comment type="caution">
    <text evidence="6">The sequence shown here is derived from an EMBL/GenBank/DDBJ whole genome shotgun (WGS) entry which is preliminary data.</text>
</comment>
<evidence type="ECO:0000313" key="6">
    <source>
        <dbReference type="EMBL" id="KMQ70897.1"/>
    </source>
</evidence>
<dbReference type="PATRIC" id="fig|1304281.5.peg.2096"/>
<dbReference type="InterPro" id="IPR041253">
    <property type="entry name" value="CBM77"/>
</dbReference>
<gene>
    <name evidence="6" type="ORF">ACM44_09730</name>
</gene>
<dbReference type="SMART" id="SM00656">
    <property type="entry name" value="Amb_all"/>
    <property type="match status" value="1"/>
</dbReference>
<feature type="chain" id="PRO_5005288994" evidence="4">
    <location>
        <begin position="20"/>
        <end position="834"/>
    </location>
</feature>
<dbReference type="AlphaFoldDB" id="A0A0J7IY19"/>
<evidence type="ECO:0000256" key="1">
    <source>
        <dbReference type="ARBA" id="ARBA00022729"/>
    </source>
</evidence>
<dbReference type="Gene3D" id="2.160.20.10">
    <property type="entry name" value="Single-stranded right-handed beta-helix, Pectin lyase-like"/>
    <property type="match status" value="1"/>
</dbReference>
<name>A0A0J7IY19_9FLAO</name>
<comment type="similarity">
    <text evidence="3">Belongs to the polysaccharide lyase 1 family.</text>
</comment>
<dbReference type="STRING" id="1304281.ACM44_09730"/>
<keyword evidence="2 3" id="KW-0456">Lyase</keyword>
<feature type="domain" description="Pectate lyase" evidence="5">
    <location>
        <begin position="197"/>
        <end position="382"/>
    </location>
</feature>
<proteinExistence type="inferred from homology"/>
<keyword evidence="3" id="KW-0624">Polysaccharide degradation</keyword>
<dbReference type="OrthoDB" id="148600at2"/>
<dbReference type="GO" id="GO:0000272">
    <property type="term" value="P:polysaccharide catabolic process"/>
    <property type="evidence" value="ECO:0007669"/>
    <property type="project" value="UniProtKB-KW"/>
</dbReference>
<dbReference type="EMBL" id="LFNG01000012">
    <property type="protein sequence ID" value="KMQ70897.1"/>
    <property type="molecule type" value="Genomic_DNA"/>
</dbReference>
<dbReference type="Pfam" id="PF18962">
    <property type="entry name" value="Por_Secre_tail"/>
    <property type="match status" value="1"/>
</dbReference>
<dbReference type="GO" id="GO:0005576">
    <property type="term" value="C:extracellular region"/>
    <property type="evidence" value="ECO:0007669"/>
    <property type="project" value="UniProtKB-SubCell"/>
</dbReference>
<evidence type="ECO:0000259" key="5">
    <source>
        <dbReference type="SMART" id="SM00656"/>
    </source>
</evidence>
<dbReference type="NCBIfam" id="TIGR04183">
    <property type="entry name" value="Por_Secre_tail"/>
    <property type="match status" value="1"/>
</dbReference>
<protein>
    <submittedName>
        <fullName evidence="6">Pectate lyase</fullName>
    </submittedName>
</protein>
<dbReference type="SUPFAM" id="SSF51126">
    <property type="entry name" value="Pectin lyase-like"/>
    <property type="match status" value="1"/>
</dbReference>
<keyword evidence="3" id="KW-0119">Carbohydrate metabolism</keyword>
<feature type="signal peptide" evidence="4">
    <location>
        <begin position="1"/>
        <end position="19"/>
    </location>
</feature>
<dbReference type="InterPro" id="IPR026444">
    <property type="entry name" value="Secre_tail"/>
</dbReference>
<keyword evidence="3" id="KW-0964">Secreted</keyword>
<evidence type="ECO:0000256" key="3">
    <source>
        <dbReference type="RuleBase" id="RU361173"/>
    </source>
</evidence>
<dbReference type="Pfam" id="PF18283">
    <property type="entry name" value="CBM77"/>
    <property type="match status" value="1"/>
</dbReference>
<keyword evidence="1 4" id="KW-0732">Signal</keyword>
<dbReference type="Proteomes" id="UP000035900">
    <property type="component" value="Unassembled WGS sequence"/>
</dbReference>
<evidence type="ECO:0000256" key="4">
    <source>
        <dbReference type="SAM" id="SignalP"/>
    </source>
</evidence>
<keyword evidence="7" id="KW-1185">Reference proteome</keyword>